<dbReference type="Gene3D" id="3.30.420.10">
    <property type="entry name" value="Ribonuclease H-like superfamily/Ribonuclease H"/>
    <property type="match status" value="1"/>
</dbReference>
<dbReference type="InterPro" id="IPR041588">
    <property type="entry name" value="Integrase_H2C2"/>
</dbReference>
<name>A0AAD9R8T2_9HYME</name>
<dbReference type="InterPro" id="IPR012337">
    <property type="entry name" value="RNaseH-like_sf"/>
</dbReference>
<evidence type="ECO:0000259" key="2">
    <source>
        <dbReference type="Pfam" id="PF17921"/>
    </source>
</evidence>
<dbReference type="Gene3D" id="1.10.340.70">
    <property type="match status" value="1"/>
</dbReference>
<sequence length="957" mass="110350">MDGLYEDYSSIFDEWLAEGIIEYVPVKEVDSWGHYLPHRHVVKENSTTKIRPVVDASAKEQGFPSLNECLEKGPNLIELVASVLLRFREGAVIDMHLKNVIESLNKSKAKFSKQNILKLLRSFYVDNCVASVDSMEQLNEFISDARAVMELAGFDLRGWEYNNGDDSREYQAAVLGLVCPIVLRPKILLQEAWTRKLSWDDEVSEDIKDRFLSWANEIRDLNKIEVPRCLLGKNSNSVSIHTFCDASKLAYAAVVFIRIENGSSVKVNFVQAKTRVAPAKKEKCDARQSIPRLELMAATIGVRLTKSILDSLNLGKSKIYYWTDSSTVLAWIRRECNWGVFVWNRIKEIRKLSNPEQWRHVPGYLNPADLPSRGCTVSQLASSRWWEGPEWLNMGYEKWLNSESMYDEEEISKELKKTVEGRESTCATLMTMTKDDSVHKPPWYAEKFSNYTKIIRLLAWTKRFCSNCRSNVQFRKKNDLSREEIASSEILLFRMIQMESFVGIDYARIKHFLPFKDKNNVIRLNTKIVLRSDVYNFPCPIILPSNHIVVNLIVKERHEKLKHAGVEITMSSLRENFWILGGRKTIRSVIKQCVTCRRYVAKPLESAPAPLPVDRVRDAAVFEVVGVNFTGPIFLKGGQKAWICLFTCAIFRAVHLELVTSLSTASFLMALRRHIARRGLNNIFKLIDFQKLAKTVELERIEWRFNPLAAAWWGGFWERLNGLLKRLLRRTLKRSCLNYEEMLTVLLDCEAVINSRPITFMSNDKQEVVPLTPAMFLQEIKEIGVLDLDRIENRRLEKRYAYRQRVKDDLRRRFRNEYLGALVHRESKIKRSNNVKIGDTVLIGSDNVKRLDWPVARVKDVITGKDNKVRVVRLSTSAGELIRPIQRIYPLELRCDSDANVDSILIDKYKKCTDPQMLDKTRDVTDKSGSCIGDSEKPSVVTRSGRKVKQPKRLSYD</sequence>
<dbReference type="SUPFAM" id="SSF56672">
    <property type="entry name" value="DNA/RNA polymerases"/>
    <property type="match status" value="1"/>
</dbReference>
<dbReference type="GO" id="GO:0071897">
    <property type="term" value="P:DNA biosynthetic process"/>
    <property type="evidence" value="ECO:0007669"/>
    <property type="project" value="UniProtKB-ARBA"/>
</dbReference>
<dbReference type="Pfam" id="PF17921">
    <property type="entry name" value="Integrase_H2C2"/>
    <property type="match status" value="1"/>
</dbReference>
<dbReference type="Proteomes" id="UP001258017">
    <property type="component" value="Unassembled WGS sequence"/>
</dbReference>
<dbReference type="Pfam" id="PF05380">
    <property type="entry name" value="Peptidase_A17"/>
    <property type="match status" value="1"/>
</dbReference>
<organism evidence="4 5">
    <name type="scientific">Odynerus spinipes</name>
    <dbReference type="NCBI Taxonomy" id="1348599"/>
    <lineage>
        <taxon>Eukaryota</taxon>
        <taxon>Metazoa</taxon>
        <taxon>Ecdysozoa</taxon>
        <taxon>Arthropoda</taxon>
        <taxon>Hexapoda</taxon>
        <taxon>Insecta</taxon>
        <taxon>Pterygota</taxon>
        <taxon>Neoptera</taxon>
        <taxon>Endopterygota</taxon>
        <taxon>Hymenoptera</taxon>
        <taxon>Apocrita</taxon>
        <taxon>Aculeata</taxon>
        <taxon>Vespoidea</taxon>
        <taxon>Vespidae</taxon>
        <taxon>Eumeninae</taxon>
        <taxon>Odynerus</taxon>
    </lineage>
</organism>
<dbReference type="EMBL" id="JAIFRP010004498">
    <property type="protein sequence ID" value="KAK2575201.1"/>
    <property type="molecule type" value="Genomic_DNA"/>
</dbReference>
<dbReference type="AlphaFoldDB" id="A0AAD9R8T2"/>
<proteinExistence type="predicted"/>
<protein>
    <recommendedName>
        <fullName evidence="6">Integrase catalytic domain-containing protein</fullName>
    </recommendedName>
</protein>
<reference evidence="4" key="1">
    <citation type="submission" date="2021-08" db="EMBL/GenBank/DDBJ databases">
        <authorList>
            <person name="Misof B."/>
            <person name="Oliver O."/>
            <person name="Podsiadlowski L."/>
            <person name="Donath A."/>
            <person name="Peters R."/>
            <person name="Mayer C."/>
            <person name="Rust J."/>
            <person name="Gunkel S."/>
            <person name="Lesny P."/>
            <person name="Martin S."/>
            <person name="Oeyen J.P."/>
            <person name="Petersen M."/>
            <person name="Panagiotis P."/>
            <person name="Wilbrandt J."/>
            <person name="Tanja T."/>
        </authorList>
    </citation>
    <scope>NUCLEOTIDE SEQUENCE</scope>
    <source>
        <strain evidence="4">GBR_01_08_01A</strain>
        <tissue evidence="4">Thorax + abdomen</tissue>
    </source>
</reference>
<evidence type="ECO:0000256" key="1">
    <source>
        <dbReference type="SAM" id="MobiDB-lite"/>
    </source>
</evidence>
<feature type="domain" description="DUF5641" evidence="3">
    <location>
        <begin position="798"/>
        <end position="891"/>
    </location>
</feature>
<dbReference type="InterPro" id="IPR040676">
    <property type="entry name" value="DUF5641"/>
</dbReference>
<dbReference type="Pfam" id="PF18701">
    <property type="entry name" value="DUF5641"/>
    <property type="match status" value="1"/>
</dbReference>
<dbReference type="InterPro" id="IPR043502">
    <property type="entry name" value="DNA/RNA_pol_sf"/>
</dbReference>
<keyword evidence="5" id="KW-1185">Reference proteome</keyword>
<gene>
    <name evidence="4" type="ORF">KPH14_012609</name>
</gene>
<dbReference type="InterPro" id="IPR036397">
    <property type="entry name" value="RNaseH_sf"/>
</dbReference>
<evidence type="ECO:0008006" key="6">
    <source>
        <dbReference type="Google" id="ProtNLM"/>
    </source>
</evidence>
<feature type="domain" description="Integrase zinc-binding" evidence="2">
    <location>
        <begin position="550"/>
        <end position="599"/>
    </location>
</feature>
<reference evidence="4" key="2">
    <citation type="journal article" date="2023" name="Commun. Biol.">
        <title>Intrasexual cuticular hydrocarbon dimorphism in a wasp sheds light on hydrocarbon biosynthesis genes in Hymenoptera.</title>
        <authorList>
            <person name="Moris V.C."/>
            <person name="Podsiadlowski L."/>
            <person name="Martin S."/>
            <person name="Oeyen J.P."/>
            <person name="Donath A."/>
            <person name="Petersen M."/>
            <person name="Wilbrandt J."/>
            <person name="Misof B."/>
            <person name="Liedtke D."/>
            <person name="Thamm M."/>
            <person name="Scheiner R."/>
            <person name="Schmitt T."/>
            <person name="Niehuis O."/>
        </authorList>
    </citation>
    <scope>NUCLEOTIDE SEQUENCE</scope>
    <source>
        <strain evidence="4">GBR_01_08_01A</strain>
    </source>
</reference>
<dbReference type="PANTHER" id="PTHR47331:SF8">
    <property type="match status" value="1"/>
</dbReference>
<accession>A0AAD9R8T2</accession>
<dbReference type="GO" id="GO:0042575">
    <property type="term" value="C:DNA polymerase complex"/>
    <property type="evidence" value="ECO:0007669"/>
    <property type="project" value="UniProtKB-ARBA"/>
</dbReference>
<evidence type="ECO:0000259" key="3">
    <source>
        <dbReference type="Pfam" id="PF18701"/>
    </source>
</evidence>
<feature type="compositionally biased region" description="Basic residues" evidence="1">
    <location>
        <begin position="944"/>
        <end position="957"/>
    </location>
</feature>
<evidence type="ECO:0000313" key="4">
    <source>
        <dbReference type="EMBL" id="KAK2575201.1"/>
    </source>
</evidence>
<feature type="region of interest" description="Disordered" evidence="1">
    <location>
        <begin position="919"/>
        <end position="957"/>
    </location>
</feature>
<evidence type="ECO:0000313" key="5">
    <source>
        <dbReference type="Proteomes" id="UP001258017"/>
    </source>
</evidence>
<dbReference type="GO" id="GO:0003676">
    <property type="term" value="F:nucleic acid binding"/>
    <property type="evidence" value="ECO:0007669"/>
    <property type="project" value="InterPro"/>
</dbReference>
<dbReference type="PANTHER" id="PTHR47331">
    <property type="entry name" value="PHD-TYPE DOMAIN-CONTAINING PROTEIN"/>
    <property type="match status" value="1"/>
</dbReference>
<dbReference type="SUPFAM" id="SSF53098">
    <property type="entry name" value="Ribonuclease H-like"/>
    <property type="match status" value="1"/>
</dbReference>
<comment type="caution">
    <text evidence="4">The sequence shown here is derived from an EMBL/GenBank/DDBJ whole genome shotgun (WGS) entry which is preliminary data.</text>
</comment>
<dbReference type="InterPro" id="IPR008042">
    <property type="entry name" value="Retrotrans_Pao"/>
</dbReference>